<dbReference type="EMBL" id="AUZX01011161">
    <property type="protein sequence ID" value="EQD44131.1"/>
    <property type="molecule type" value="Genomic_DNA"/>
</dbReference>
<dbReference type="PANTHER" id="PTHR30349">
    <property type="entry name" value="PHAGE INTEGRASE-RELATED"/>
    <property type="match status" value="1"/>
</dbReference>
<evidence type="ECO:0000256" key="1">
    <source>
        <dbReference type="ARBA" id="ARBA00023172"/>
    </source>
</evidence>
<name>T0Z7Z9_9ZZZZ</name>
<comment type="caution">
    <text evidence="3">The sequence shown here is derived from an EMBL/GenBank/DDBJ whole genome shotgun (WGS) entry which is preliminary data.</text>
</comment>
<organism evidence="3">
    <name type="scientific">mine drainage metagenome</name>
    <dbReference type="NCBI Taxonomy" id="410659"/>
    <lineage>
        <taxon>unclassified sequences</taxon>
        <taxon>metagenomes</taxon>
        <taxon>ecological metagenomes</taxon>
    </lineage>
</organism>
<dbReference type="GO" id="GO:0015074">
    <property type="term" value="P:DNA integration"/>
    <property type="evidence" value="ECO:0007669"/>
    <property type="project" value="InterPro"/>
</dbReference>
<evidence type="ECO:0000259" key="2">
    <source>
        <dbReference type="PROSITE" id="PS51898"/>
    </source>
</evidence>
<dbReference type="Pfam" id="PF00589">
    <property type="entry name" value="Phage_integrase"/>
    <property type="match status" value="1"/>
</dbReference>
<reference evidence="3" key="1">
    <citation type="submission" date="2013-08" db="EMBL/GenBank/DDBJ databases">
        <authorList>
            <person name="Mendez C."/>
            <person name="Richter M."/>
            <person name="Ferrer M."/>
            <person name="Sanchez J."/>
        </authorList>
    </citation>
    <scope>NUCLEOTIDE SEQUENCE</scope>
</reference>
<dbReference type="GO" id="GO:0003677">
    <property type="term" value="F:DNA binding"/>
    <property type="evidence" value="ECO:0007669"/>
    <property type="project" value="InterPro"/>
</dbReference>
<evidence type="ECO:0000313" key="3">
    <source>
        <dbReference type="EMBL" id="EQD44131.1"/>
    </source>
</evidence>
<keyword evidence="1" id="KW-0233">DNA recombination</keyword>
<dbReference type="SUPFAM" id="SSF56349">
    <property type="entry name" value="DNA breaking-rejoining enzymes"/>
    <property type="match status" value="1"/>
</dbReference>
<gene>
    <name evidence="3" type="ORF">B1A_15209</name>
</gene>
<protein>
    <submittedName>
        <fullName evidence="3">Site-specific tyrosine recombinase XerD</fullName>
    </submittedName>
</protein>
<dbReference type="InterPro" id="IPR050090">
    <property type="entry name" value="Tyrosine_recombinase_XerCD"/>
</dbReference>
<reference evidence="3" key="2">
    <citation type="journal article" date="2014" name="ISME J.">
        <title>Microbial stratification in low pH oxic and suboxic macroscopic growths along an acid mine drainage.</title>
        <authorList>
            <person name="Mendez-Garcia C."/>
            <person name="Mesa V."/>
            <person name="Sprenger R.R."/>
            <person name="Richter M."/>
            <person name="Diez M.S."/>
            <person name="Solano J."/>
            <person name="Bargiela R."/>
            <person name="Golyshina O.V."/>
            <person name="Manteca A."/>
            <person name="Ramos J.L."/>
            <person name="Gallego J.R."/>
            <person name="Llorente I."/>
            <person name="Martins Dos Santos V.A."/>
            <person name="Jensen O.N."/>
            <person name="Pelaez A.I."/>
            <person name="Sanchez J."/>
            <person name="Ferrer M."/>
        </authorList>
    </citation>
    <scope>NUCLEOTIDE SEQUENCE</scope>
</reference>
<dbReference type="GO" id="GO:0006310">
    <property type="term" value="P:DNA recombination"/>
    <property type="evidence" value="ECO:0007669"/>
    <property type="project" value="UniProtKB-KW"/>
</dbReference>
<dbReference type="InterPro" id="IPR002104">
    <property type="entry name" value="Integrase_catalytic"/>
</dbReference>
<dbReference type="Gene3D" id="1.10.443.10">
    <property type="entry name" value="Intergrase catalytic core"/>
    <property type="match status" value="1"/>
</dbReference>
<feature type="domain" description="Tyr recombinase" evidence="2">
    <location>
        <begin position="1"/>
        <end position="129"/>
    </location>
</feature>
<dbReference type="InterPro" id="IPR013762">
    <property type="entry name" value="Integrase-like_cat_sf"/>
</dbReference>
<dbReference type="PROSITE" id="PS51898">
    <property type="entry name" value="TYR_RECOMBINASE"/>
    <property type="match status" value="1"/>
</dbReference>
<proteinExistence type="predicted"/>
<feature type="non-terminal residue" evidence="3">
    <location>
        <position position="1"/>
    </location>
</feature>
<dbReference type="AlphaFoldDB" id="T0Z7Z9"/>
<accession>T0Z7Z9</accession>
<dbReference type="InterPro" id="IPR011010">
    <property type="entry name" value="DNA_brk_join_enz"/>
</dbReference>
<dbReference type="PANTHER" id="PTHR30349:SF90">
    <property type="entry name" value="TYROSINE RECOMBINASE XERD"/>
    <property type="match status" value="1"/>
</dbReference>
<sequence length="135" mass="15184">QGVLRIDGKGGRERLVPIGEVAMDWLERYLREARPLLAGARHPEALLLTRRASGMTRQMAWTLIKRHARKAGIPAQRISPHVLRHAFATHLLNHGADLRAVQMLLGHASLSTTQIYTLVAREGLKRLHARHHPRG</sequence>